<evidence type="ECO:0000256" key="2">
    <source>
        <dbReference type="ARBA" id="ARBA00023136"/>
    </source>
</evidence>
<dbReference type="SUPFAM" id="SSF141488">
    <property type="entry name" value="YdhA-like"/>
    <property type="match status" value="1"/>
</dbReference>
<dbReference type="KEGG" id="lala:AB8B28_03535"/>
<sequence>MMKLAKKLLVIFGSVSLMSCATSNNSNEVRKYPPINDTRKKVPSQTFNCNGKKFVVVYVTSDKIQLIDESSNSRFQLDQVVSASGSKYSDGKIEIHIKGREAVLNQDGNDVSCYLVR</sequence>
<gene>
    <name evidence="7" type="ORF">AB8B28_03535</name>
</gene>
<dbReference type="RefSeq" id="WP_369716838.1">
    <property type="nucleotide sequence ID" value="NZ_CP165647.1"/>
</dbReference>
<dbReference type="Pfam" id="PF09864">
    <property type="entry name" value="MliC"/>
    <property type="match status" value="1"/>
</dbReference>
<keyword evidence="3" id="KW-0564">Palmitate</keyword>
<protein>
    <submittedName>
        <fullName evidence="7">MliC family protein</fullName>
    </submittedName>
</protein>
<feature type="chain" id="PRO_5044312388" evidence="5">
    <location>
        <begin position="22"/>
        <end position="117"/>
    </location>
</feature>
<feature type="signal peptide" evidence="5">
    <location>
        <begin position="1"/>
        <end position="21"/>
    </location>
</feature>
<reference evidence="7" key="1">
    <citation type="submission" date="2024-07" db="EMBL/GenBank/DDBJ databases">
        <authorList>
            <person name="Li X.-J."/>
            <person name="Wang X."/>
        </authorList>
    </citation>
    <scope>NUCLEOTIDE SEQUENCE</scope>
    <source>
        <strain evidence="7">HSP-536</strain>
    </source>
</reference>
<evidence type="ECO:0000256" key="4">
    <source>
        <dbReference type="ARBA" id="ARBA00023288"/>
    </source>
</evidence>
<evidence type="ECO:0000313" key="7">
    <source>
        <dbReference type="EMBL" id="XDU62936.1"/>
    </source>
</evidence>
<evidence type="ECO:0000259" key="6">
    <source>
        <dbReference type="Pfam" id="PF09864"/>
    </source>
</evidence>
<evidence type="ECO:0000256" key="1">
    <source>
        <dbReference type="ARBA" id="ARBA00022729"/>
    </source>
</evidence>
<accession>A0AB39V5I5</accession>
<dbReference type="PROSITE" id="PS51257">
    <property type="entry name" value="PROKAR_LIPOPROTEIN"/>
    <property type="match status" value="1"/>
</dbReference>
<proteinExistence type="predicted"/>
<dbReference type="AlphaFoldDB" id="A0AB39V5I5"/>
<keyword evidence="4" id="KW-0449">Lipoprotein</keyword>
<evidence type="ECO:0000256" key="5">
    <source>
        <dbReference type="SAM" id="SignalP"/>
    </source>
</evidence>
<name>A0AB39V5I5_9FUSO</name>
<organism evidence="7">
    <name type="scientific">Leptotrichia alba</name>
    <dbReference type="NCBI Taxonomy" id="3239304"/>
    <lineage>
        <taxon>Bacteria</taxon>
        <taxon>Fusobacteriati</taxon>
        <taxon>Fusobacteriota</taxon>
        <taxon>Fusobacteriia</taxon>
        <taxon>Fusobacteriales</taxon>
        <taxon>Leptotrichiaceae</taxon>
        <taxon>Leptotrichia</taxon>
    </lineage>
</organism>
<keyword evidence="1 5" id="KW-0732">Signal</keyword>
<dbReference type="InterPro" id="IPR018660">
    <property type="entry name" value="MliC"/>
</dbReference>
<keyword evidence="2" id="KW-0472">Membrane</keyword>
<dbReference type="InterPro" id="IPR036328">
    <property type="entry name" value="MliC_sf"/>
</dbReference>
<dbReference type="EMBL" id="CP165647">
    <property type="protein sequence ID" value="XDU62936.1"/>
    <property type="molecule type" value="Genomic_DNA"/>
</dbReference>
<dbReference type="Gene3D" id="2.40.128.200">
    <property type="match status" value="1"/>
</dbReference>
<evidence type="ECO:0000256" key="3">
    <source>
        <dbReference type="ARBA" id="ARBA00023139"/>
    </source>
</evidence>
<feature type="domain" description="C-type lysozyme inhibitor" evidence="6">
    <location>
        <begin position="47"/>
        <end position="110"/>
    </location>
</feature>